<gene>
    <name evidence="4" type="ORF">EKO27_g10447</name>
</gene>
<feature type="region of interest" description="Disordered" evidence="2">
    <location>
        <begin position="539"/>
        <end position="593"/>
    </location>
</feature>
<protein>
    <recommendedName>
        <fullName evidence="3">Nephrocystin 3-like N-terminal domain-containing protein</fullName>
    </recommendedName>
</protein>
<dbReference type="Pfam" id="PF24883">
    <property type="entry name" value="NPHP3_N"/>
    <property type="match status" value="1"/>
</dbReference>
<evidence type="ECO:0000313" key="4">
    <source>
        <dbReference type="EMBL" id="RWA04658.1"/>
    </source>
</evidence>
<organism evidence="4 5">
    <name type="scientific">Xylaria grammica</name>
    <dbReference type="NCBI Taxonomy" id="363999"/>
    <lineage>
        <taxon>Eukaryota</taxon>
        <taxon>Fungi</taxon>
        <taxon>Dikarya</taxon>
        <taxon>Ascomycota</taxon>
        <taxon>Pezizomycotina</taxon>
        <taxon>Sordariomycetes</taxon>
        <taxon>Xylariomycetidae</taxon>
        <taxon>Xylariales</taxon>
        <taxon>Xylariaceae</taxon>
        <taxon>Xylaria</taxon>
    </lineage>
</organism>
<dbReference type="AlphaFoldDB" id="A0A439CR64"/>
<dbReference type="Proteomes" id="UP000286045">
    <property type="component" value="Unassembled WGS sequence"/>
</dbReference>
<evidence type="ECO:0000313" key="5">
    <source>
        <dbReference type="Proteomes" id="UP000286045"/>
    </source>
</evidence>
<name>A0A439CR64_9PEZI</name>
<sequence>MEQQWKSGTTSIIYCPAEGRSPGLVPVPEPKLGNMRSVTAIRSILSQLFAQDLDLRQKIFSLCGDTINDAELTRFFLDDYVAHKPRTLARRTFILVDAEDGCDDIYIRELLHCLSQMARNSSFSVCLASRPISDDVPSNITRLELENHNFADIVQLVQSHLRVSWEERAVTAKKIAEKAGGSFIWARVATNLLNEVIDGGGEKDIIDRALGELPTDLYGLYEWTLGTLSSKEKADTTTIMRWVMLASEPMMLNDLRMAVRLGRTSFLLCCDPETALDIGLPWSVQELQKTGKEFDTPSQFYQFLCSRTRGLLEARPANDEGKAQQSLGLQHIYPISDSVRSFFLSGRGFAAVSSGRATTTPPNHEAVDLCHYSLLRTILTYLNTSDLSPLVSGHRSPEPKRRAMSPETSPTWRRNVVDQRNLIMSSYPFLRYAVDNLLYHLLSPRPLRYFLPQHAIFNTLASNNCRIWRRWTALLGETDALAILAKCKSAEALLQPEFGTSFRLERVFRAVNKMATGDSWFSPRKGLGLSVSPVFPIPPKSKAEADKVEAEAEADGAARRKPTAPTRPLLPLPPHVTQRGPRSRGTVVVGKRK</sequence>
<comment type="caution">
    <text evidence="4">The sequence shown here is derived from an EMBL/GenBank/DDBJ whole genome shotgun (WGS) entry which is preliminary data.</text>
</comment>
<feature type="domain" description="Nephrocystin 3-like N-terminal" evidence="3">
    <location>
        <begin position="39"/>
        <end position="130"/>
    </location>
</feature>
<dbReference type="PANTHER" id="PTHR10039">
    <property type="entry name" value="AMELOGENIN"/>
    <property type="match status" value="1"/>
</dbReference>
<evidence type="ECO:0000259" key="3">
    <source>
        <dbReference type="Pfam" id="PF24883"/>
    </source>
</evidence>
<accession>A0A439CR64</accession>
<feature type="compositionally biased region" description="Basic and acidic residues" evidence="2">
    <location>
        <begin position="541"/>
        <end position="550"/>
    </location>
</feature>
<feature type="region of interest" description="Disordered" evidence="2">
    <location>
        <begin position="390"/>
        <end position="409"/>
    </location>
</feature>
<keyword evidence="5" id="KW-1185">Reference proteome</keyword>
<evidence type="ECO:0000256" key="2">
    <source>
        <dbReference type="SAM" id="MobiDB-lite"/>
    </source>
</evidence>
<dbReference type="InterPro" id="IPR056884">
    <property type="entry name" value="NPHP3-like_N"/>
</dbReference>
<proteinExistence type="predicted"/>
<reference evidence="4 5" key="1">
    <citation type="submission" date="2018-12" db="EMBL/GenBank/DDBJ databases">
        <title>Draft genome sequence of Xylaria grammica IHI A82.</title>
        <authorList>
            <person name="Buettner E."/>
            <person name="Kellner H."/>
        </authorList>
    </citation>
    <scope>NUCLEOTIDE SEQUENCE [LARGE SCALE GENOMIC DNA]</scope>
    <source>
        <strain evidence="4 5">IHI A82</strain>
    </source>
</reference>
<dbReference type="EMBL" id="RYZI01000535">
    <property type="protein sequence ID" value="RWA04658.1"/>
    <property type="molecule type" value="Genomic_DNA"/>
</dbReference>
<keyword evidence="1" id="KW-0677">Repeat</keyword>
<evidence type="ECO:0000256" key="1">
    <source>
        <dbReference type="ARBA" id="ARBA00022737"/>
    </source>
</evidence>